<dbReference type="STRING" id="1217799.DEALK_14410"/>
<evidence type="ECO:0000256" key="1">
    <source>
        <dbReference type="ARBA" id="ARBA00001933"/>
    </source>
</evidence>
<dbReference type="Pfam" id="PF00155">
    <property type="entry name" value="Aminotran_1_2"/>
    <property type="match status" value="1"/>
</dbReference>
<gene>
    <name evidence="7" type="ORF">DEALK_14410</name>
</gene>
<accession>A0A0W0GJ90</accession>
<dbReference type="EMBL" id="LFDV01000002">
    <property type="protein sequence ID" value="KTB48595.1"/>
    <property type="molecule type" value="Genomic_DNA"/>
</dbReference>
<evidence type="ECO:0000256" key="3">
    <source>
        <dbReference type="ARBA" id="ARBA00022679"/>
    </source>
</evidence>
<dbReference type="InterPro" id="IPR015424">
    <property type="entry name" value="PyrdxlP-dep_Trfase"/>
</dbReference>
<feature type="domain" description="Aminotransferase class I/classII large" evidence="6">
    <location>
        <begin position="33"/>
        <end position="353"/>
    </location>
</feature>
<dbReference type="GO" id="GO:0008483">
    <property type="term" value="F:transaminase activity"/>
    <property type="evidence" value="ECO:0007669"/>
    <property type="project" value="UniProtKB-KW"/>
</dbReference>
<evidence type="ECO:0000313" key="7">
    <source>
        <dbReference type="EMBL" id="KTB48595.1"/>
    </source>
</evidence>
<dbReference type="InterPro" id="IPR004839">
    <property type="entry name" value="Aminotransferase_I/II_large"/>
</dbReference>
<dbReference type="Proteomes" id="UP000053947">
    <property type="component" value="Unassembled WGS sequence"/>
</dbReference>
<dbReference type="InterPro" id="IPR004838">
    <property type="entry name" value="NHTrfase_class1_PyrdxlP-BS"/>
</dbReference>
<dbReference type="GO" id="GO:0030170">
    <property type="term" value="F:pyridoxal phosphate binding"/>
    <property type="evidence" value="ECO:0007669"/>
    <property type="project" value="InterPro"/>
</dbReference>
<dbReference type="AlphaFoldDB" id="A0A0W0GJ90"/>
<dbReference type="SUPFAM" id="SSF53383">
    <property type="entry name" value="PLP-dependent transferases"/>
    <property type="match status" value="1"/>
</dbReference>
<dbReference type="PANTHER" id="PTHR42885:SF2">
    <property type="entry name" value="HISTIDINOL-PHOSPHATE AMINOTRANSFERASE"/>
    <property type="match status" value="1"/>
</dbReference>
<comment type="cofactor">
    <cofactor evidence="1 5">
        <name>pyridoxal 5'-phosphate</name>
        <dbReference type="ChEBI" id="CHEBI:597326"/>
    </cofactor>
</comment>
<dbReference type="Gene3D" id="3.40.640.10">
    <property type="entry name" value="Type I PLP-dependent aspartate aminotransferase-like (Major domain)"/>
    <property type="match status" value="1"/>
</dbReference>
<evidence type="ECO:0000259" key="6">
    <source>
        <dbReference type="Pfam" id="PF00155"/>
    </source>
</evidence>
<dbReference type="CDD" id="cd00609">
    <property type="entry name" value="AAT_like"/>
    <property type="match status" value="1"/>
</dbReference>
<name>A0A0W0GJ90_9CHLR</name>
<evidence type="ECO:0000256" key="2">
    <source>
        <dbReference type="ARBA" id="ARBA00022576"/>
    </source>
</evidence>
<comment type="similarity">
    <text evidence="5">Belongs to the class-I pyridoxal-phosphate-dependent aminotransferase family.</text>
</comment>
<keyword evidence="3 5" id="KW-0808">Transferase</keyword>
<organism evidence="7 8">
    <name type="scientific">Dehalogenimonas alkenigignens</name>
    <dbReference type="NCBI Taxonomy" id="1217799"/>
    <lineage>
        <taxon>Bacteria</taxon>
        <taxon>Bacillati</taxon>
        <taxon>Chloroflexota</taxon>
        <taxon>Dehalococcoidia</taxon>
        <taxon>Dehalococcoidales</taxon>
        <taxon>Dehalococcoidaceae</taxon>
        <taxon>Dehalogenimonas</taxon>
    </lineage>
</organism>
<dbReference type="InterPro" id="IPR015422">
    <property type="entry name" value="PyrdxlP-dep_Trfase_small"/>
</dbReference>
<evidence type="ECO:0000256" key="5">
    <source>
        <dbReference type="RuleBase" id="RU000481"/>
    </source>
</evidence>
<keyword evidence="2 5" id="KW-0032">Aminotransferase</keyword>
<dbReference type="PROSITE" id="PS00105">
    <property type="entry name" value="AA_TRANSFER_CLASS_1"/>
    <property type="match status" value="1"/>
</dbReference>
<keyword evidence="8" id="KW-1185">Reference proteome</keyword>
<dbReference type="Gene3D" id="3.90.1150.10">
    <property type="entry name" value="Aspartate Aminotransferase, domain 1"/>
    <property type="match status" value="1"/>
</dbReference>
<evidence type="ECO:0000256" key="4">
    <source>
        <dbReference type="ARBA" id="ARBA00022898"/>
    </source>
</evidence>
<evidence type="ECO:0000313" key="8">
    <source>
        <dbReference type="Proteomes" id="UP000053947"/>
    </source>
</evidence>
<dbReference type="PANTHER" id="PTHR42885">
    <property type="entry name" value="HISTIDINOL-PHOSPHATE AMINOTRANSFERASE-RELATED"/>
    <property type="match status" value="1"/>
</dbReference>
<comment type="caution">
    <text evidence="7">The sequence shown here is derived from an EMBL/GenBank/DDBJ whole genome shotgun (WGS) entry which is preliminary data.</text>
</comment>
<dbReference type="PATRIC" id="fig|1217799.6.peg.1489"/>
<proteinExistence type="inferred from homology"/>
<reference evidence="7 8" key="1">
    <citation type="submission" date="2015-06" db="EMBL/GenBank/DDBJ databases">
        <title>Genome sequence of the organohalide-respiring Dehalogenimonas alkenigignens type strain (IP3-3T).</title>
        <authorList>
            <person name="Key T.A."/>
            <person name="Richmond D.P."/>
            <person name="Bowman K.S."/>
            <person name="Cho Y.-J."/>
            <person name="Chun J."/>
            <person name="da Costa M.S."/>
            <person name="Rainey F.A."/>
            <person name="Moe W.M."/>
        </authorList>
    </citation>
    <scope>NUCLEOTIDE SEQUENCE [LARGE SCALE GENOMIC DNA]</scope>
    <source>
        <strain evidence="7 8">IP3-3</strain>
    </source>
</reference>
<protein>
    <recommendedName>
        <fullName evidence="5">Aminotransferase</fullName>
        <ecNumber evidence="5">2.6.1.-</ecNumber>
    </recommendedName>
</protein>
<sequence length="357" mass="40283">MLSPRPEVAALKSCYHGGPNYAEFERLGIRPEEVIDFSSNSNPYPLMLEFSLDDVVIDHYPDSDSTDLRRLIAAENGVKPENVIVGSGSTEIIRLIAQAYFSQSDSVLICKPTFGEYEIACRIAGAQVIDLWAEERFDFRFDAGRVAALIQHLRTKAVFICNPNNPTGQYLSLSEIEHILEVNPSCLLVLDEAYIAFTKNSWNSVDLHSNTNLIIIRSMTKDYALAGLRLGYAIADELIIANLEKVKPPWNVNAIAQRAGIQALRDKRYLNRSERLVKRGRDYLIDEFSALGFHIVPTMTNFFLMEVTDAKIFRSDLLKKGLIVRDCASFGLPQYVRIAPRTLPECRRLVHAIKSRD</sequence>
<dbReference type="EC" id="2.6.1.-" evidence="5"/>
<dbReference type="RefSeq" id="WP_240608150.1">
    <property type="nucleotide sequence ID" value="NZ_KQ758903.1"/>
</dbReference>
<dbReference type="InterPro" id="IPR015421">
    <property type="entry name" value="PyrdxlP-dep_Trfase_major"/>
</dbReference>
<keyword evidence="4" id="KW-0663">Pyridoxal phosphate</keyword>